<dbReference type="AlphaFoldDB" id="A0A561SYW7"/>
<accession>A0A561SYW7</accession>
<name>A0A561SYW7_9PSEU</name>
<sequence>MCLSYYLNTRDVNCRRPDYLDVIEEARQFWAGQIADLVRDVHLYCALARQLDQLCRGHVSVGIVRTFSINLGGEDSTAHVDDCRHSCHGLGNPSAFELIAASRRPIISNKGTVLVVPTGLHAPVNGWAIFDHLSDLAQQMFPDPLCHEPVVGLPEDWMSHRPLRSSVGAPSRPPEPVDYCSAWGDERRIANAPSHDVTSLLLRTWATWINLRMGPMCAKTRSSSGRVIHGRRTGTVWIRSSGGSCASGCGNSRAGCRTPKVAAAVSAPAKQKARDDQVAARRVRVEQPEFVSWAS</sequence>
<evidence type="ECO:0000313" key="2">
    <source>
        <dbReference type="Proteomes" id="UP000321261"/>
    </source>
</evidence>
<organism evidence="1 2">
    <name type="scientific">Pseudonocardia hierapolitana</name>
    <dbReference type="NCBI Taxonomy" id="1128676"/>
    <lineage>
        <taxon>Bacteria</taxon>
        <taxon>Bacillati</taxon>
        <taxon>Actinomycetota</taxon>
        <taxon>Actinomycetes</taxon>
        <taxon>Pseudonocardiales</taxon>
        <taxon>Pseudonocardiaceae</taxon>
        <taxon>Pseudonocardia</taxon>
    </lineage>
</organism>
<reference evidence="1 2" key="1">
    <citation type="submission" date="2019-06" db="EMBL/GenBank/DDBJ databases">
        <title>Sequencing the genomes of 1000 actinobacteria strains.</title>
        <authorList>
            <person name="Klenk H.-P."/>
        </authorList>
    </citation>
    <scope>NUCLEOTIDE SEQUENCE [LARGE SCALE GENOMIC DNA]</scope>
    <source>
        <strain evidence="1 2">DSM 45671</strain>
    </source>
</reference>
<protein>
    <submittedName>
        <fullName evidence="1">Uncharacterized protein</fullName>
    </submittedName>
</protein>
<dbReference type="Proteomes" id="UP000321261">
    <property type="component" value="Unassembled WGS sequence"/>
</dbReference>
<keyword evidence="2" id="KW-1185">Reference proteome</keyword>
<gene>
    <name evidence="1" type="ORF">FHX44_115969</name>
</gene>
<comment type="caution">
    <text evidence="1">The sequence shown here is derived from an EMBL/GenBank/DDBJ whole genome shotgun (WGS) entry which is preliminary data.</text>
</comment>
<evidence type="ECO:0000313" key="1">
    <source>
        <dbReference type="EMBL" id="TWF80032.1"/>
    </source>
</evidence>
<dbReference type="EMBL" id="VIWU01000001">
    <property type="protein sequence ID" value="TWF80032.1"/>
    <property type="molecule type" value="Genomic_DNA"/>
</dbReference>
<proteinExistence type="predicted"/>